<dbReference type="Gene3D" id="3.10.180.10">
    <property type="entry name" value="2,3-Dihydroxybiphenyl 1,2-Dioxygenase, domain 1"/>
    <property type="match status" value="1"/>
</dbReference>
<protein>
    <submittedName>
        <fullName evidence="2">Glyoxalase</fullName>
    </submittedName>
</protein>
<sequence>MLTPFHIAVAVRDIEEARAFYGAGLGFAEGRSSEQWVDFNMFGHQFVTHLDPRLGPRGSVASIANAVDGHGVPVPHCGVIMEFEPWREFAERARTVVSQFIIEPYIRFKGQAGEQGTMFFADPSGNALEFKAFRDIDAGLFATQGQSL</sequence>
<dbReference type="PANTHER" id="PTHR39434:SF1">
    <property type="entry name" value="VOC DOMAIN-CONTAINING PROTEIN"/>
    <property type="match status" value="1"/>
</dbReference>
<dbReference type="PANTHER" id="PTHR39434">
    <property type="match status" value="1"/>
</dbReference>
<dbReference type="AlphaFoldDB" id="A0A3L7DYB9"/>
<evidence type="ECO:0000313" key="3">
    <source>
        <dbReference type="Proteomes" id="UP000265509"/>
    </source>
</evidence>
<dbReference type="RefSeq" id="WP_117954728.1">
    <property type="nucleotide sequence ID" value="NZ_QRAN01000011.1"/>
</dbReference>
<evidence type="ECO:0000313" key="2">
    <source>
        <dbReference type="EMBL" id="RLQ21649.1"/>
    </source>
</evidence>
<dbReference type="Proteomes" id="UP000265509">
    <property type="component" value="Unassembled WGS sequence"/>
</dbReference>
<comment type="caution">
    <text evidence="2">The sequence shown here is derived from an EMBL/GenBank/DDBJ whole genome shotgun (WGS) entry which is preliminary data.</text>
</comment>
<organism evidence="2 3">
    <name type="scientific">Seongchinamella sediminis</name>
    <dbReference type="NCBI Taxonomy" id="2283635"/>
    <lineage>
        <taxon>Bacteria</taxon>
        <taxon>Pseudomonadati</taxon>
        <taxon>Pseudomonadota</taxon>
        <taxon>Gammaproteobacteria</taxon>
        <taxon>Cellvibrionales</taxon>
        <taxon>Halieaceae</taxon>
        <taxon>Seongchinamella</taxon>
    </lineage>
</organism>
<keyword evidence="3" id="KW-1185">Reference proteome</keyword>
<dbReference type="PROSITE" id="PS51819">
    <property type="entry name" value="VOC"/>
    <property type="match status" value="1"/>
</dbReference>
<reference evidence="2 3" key="1">
    <citation type="submission" date="2018-07" db="EMBL/GenBank/DDBJ databases">
        <title>Halioglobus sp. genome submission.</title>
        <authorList>
            <person name="Ye M.-Q."/>
            <person name="Du Z.-J."/>
        </authorList>
    </citation>
    <scope>NUCLEOTIDE SEQUENCE [LARGE SCALE GENOMIC DNA]</scope>
    <source>
        <strain evidence="2 3">U0301</strain>
    </source>
</reference>
<dbReference type="InterPro" id="IPR004360">
    <property type="entry name" value="Glyas_Fos-R_dOase_dom"/>
</dbReference>
<proteinExistence type="predicted"/>
<dbReference type="CDD" id="cd08357">
    <property type="entry name" value="VOC_like"/>
    <property type="match status" value="1"/>
</dbReference>
<dbReference type="InterPro" id="IPR029068">
    <property type="entry name" value="Glyas_Bleomycin-R_OHBP_Dase"/>
</dbReference>
<feature type="domain" description="VOC" evidence="1">
    <location>
        <begin position="3"/>
        <end position="133"/>
    </location>
</feature>
<accession>A0A3L7DYB9</accession>
<dbReference type="InterPro" id="IPR037523">
    <property type="entry name" value="VOC_core"/>
</dbReference>
<gene>
    <name evidence="2" type="ORF">DWB85_11585</name>
</gene>
<dbReference type="OrthoDB" id="793940at2"/>
<dbReference type="EMBL" id="QRAN01000011">
    <property type="protein sequence ID" value="RLQ21649.1"/>
    <property type="molecule type" value="Genomic_DNA"/>
</dbReference>
<name>A0A3L7DYB9_9GAMM</name>
<evidence type="ECO:0000259" key="1">
    <source>
        <dbReference type="PROSITE" id="PS51819"/>
    </source>
</evidence>
<dbReference type="SUPFAM" id="SSF54593">
    <property type="entry name" value="Glyoxalase/Bleomycin resistance protein/Dihydroxybiphenyl dioxygenase"/>
    <property type="match status" value="1"/>
</dbReference>
<dbReference type="Pfam" id="PF00903">
    <property type="entry name" value="Glyoxalase"/>
    <property type="match status" value="1"/>
</dbReference>